<comment type="caution">
    <text evidence="3">The sequence shown here is derived from an EMBL/GenBank/DDBJ whole genome shotgun (WGS) entry which is preliminary data.</text>
</comment>
<keyword evidence="1" id="KW-0802">TPR repeat</keyword>
<keyword evidence="2" id="KW-0175">Coiled coil</keyword>
<reference evidence="4" key="1">
    <citation type="journal article" date="2019" name="Int. J. Syst. Evol. Microbiol.">
        <title>The Global Catalogue of Microorganisms (GCM) 10K type strain sequencing project: providing services to taxonomists for standard genome sequencing and annotation.</title>
        <authorList>
            <consortium name="The Broad Institute Genomics Platform"/>
            <consortium name="The Broad Institute Genome Sequencing Center for Infectious Disease"/>
            <person name="Wu L."/>
            <person name="Ma J."/>
        </authorList>
    </citation>
    <scope>NUCLEOTIDE SEQUENCE [LARGE SCALE GENOMIC DNA]</scope>
    <source>
        <strain evidence="4">CECT 8655</strain>
    </source>
</reference>
<dbReference type="Pfam" id="PF13181">
    <property type="entry name" value="TPR_8"/>
    <property type="match status" value="2"/>
</dbReference>
<accession>A0ABV8RC88</accession>
<evidence type="ECO:0000256" key="1">
    <source>
        <dbReference type="PROSITE-ProRule" id="PRU00339"/>
    </source>
</evidence>
<dbReference type="Gene3D" id="1.25.40.10">
    <property type="entry name" value="Tetratricopeptide repeat domain"/>
    <property type="match status" value="3"/>
</dbReference>
<feature type="coiled-coil region" evidence="2">
    <location>
        <begin position="73"/>
        <end position="103"/>
    </location>
</feature>
<dbReference type="InterPro" id="IPR019734">
    <property type="entry name" value="TPR_rpt"/>
</dbReference>
<organism evidence="3 4">
    <name type="scientific">Polaribacter marinivivus</name>
    <dbReference type="NCBI Taxonomy" id="1524260"/>
    <lineage>
        <taxon>Bacteria</taxon>
        <taxon>Pseudomonadati</taxon>
        <taxon>Bacteroidota</taxon>
        <taxon>Flavobacteriia</taxon>
        <taxon>Flavobacteriales</taxon>
        <taxon>Flavobacteriaceae</taxon>
    </lineage>
</organism>
<dbReference type="EMBL" id="JBHSCY010000002">
    <property type="protein sequence ID" value="MFC4269528.1"/>
    <property type="molecule type" value="Genomic_DNA"/>
</dbReference>
<keyword evidence="4" id="KW-1185">Reference proteome</keyword>
<sequence length="432" mass="49969">MKYIQLILVFVTLLFTVSCKKESKSNQITNPKDYQAFLEADSNKTLQFINTEYNFWSTKLENTPNQYPYYSKLASTNSQLFQLTGNIENLKEAEENLLKVNEKTNFNNAGYLRALARNYISQHRFKEALTLLKKAEINGEKLQQTNLMLVDVYLELGNLKKVETYLSKIKNVKNFDYLIRLSKYNDHLGKLDNAIKYLEQSLAIAKSSKNNTLIQWNYTNLADYYGHAGRIEDSYNAYLRALELNPNNSYAKKGIAWIVFSYERNPKEALRILDAITKENTSPDYFLLKSEIADFMGNSVEKEKQLTLYYNAVNKEDYGVMYAKYNVILFAENEENRLKAIEIAKQEVEERPTAQSYDLLAWAYFKNNNKTKALEIVEKYVINNTFEPEALLHTAQILKANGKKNKATNLKSELLGAIYELGPNAEQEIKNI</sequence>
<gene>
    <name evidence="3" type="ORF">ACFOWD_11470</name>
</gene>
<dbReference type="SMART" id="SM00028">
    <property type="entry name" value="TPR"/>
    <property type="match status" value="4"/>
</dbReference>
<dbReference type="PROSITE" id="PS50005">
    <property type="entry name" value="TPR"/>
    <property type="match status" value="1"/>
</dbReference>
<protein>
    <submittedName>
        <fullName evidence="3">Cell surface protein</fullName>
    </submittedName>
</protein>
<dbReference type="RefSeq" id="WP_377410689.1">
    <property type="nucleotide sequence ID" value="NZ_JBHSCY010000002.1"/>
</dbReference>
<dbReference type="InterPro" id="IPR011990">
    <property type="entry name" value="TPR-like_helical_dom_sf"/>
</dbReference>
<dbReference type="PROSITE" id="PS51257">
    <property type="entry name" value="PROKAR_LIPOPROTEIN"/>
    <property type="match status" value="1"/>
</dbReference>
<feature type="repeat" description="TPR" evidence="1">
    <location>
        <begin position="215"/>
        <end position="248"/>
    </location>
</feature>
<dbReference type="SUPFAM" id="SSF48452">
    <property type="entry name" value="TPR-like"/>
    <property type="match status" value="2"/>
</dbReference>
<name>A0ABV8RC88_9FLAO</name>
<evidence type="ECO:0000256" key="2">
    <source>
        <dbReference type="SAM" id="Coils"/>
    </source>
</evidence>
<dbReference type="Proteomes" id="UP001595826">
    <property type="component" value="Unassembled WGS sequence"/>
</dbReference>
<evidence type="ECO:0000313" key="3">
    <source>
        <dbReference type="EMBL" id="MFC4269528.1"/>
    </source>
</evidence>
<proteinExistence type="predicted"/>
<evidence type="ECO:0000313" key="4">
    <source>
        <dbReference type="Proteomes" id="UP001595826"/>
    </source>
</evidence>